<evidence type="ECO:0000313" key="14">
    <source>
        <dbReference type="Proteomes" id="UP000326202"/>
    </source>
</evidence>
<dbReference type="NCBIfam" id="TIGR02070">
    <property type="entry name" value="mono_pep_trsgly"/>
    <property type="match status" value="1"/>
</dbReference>
<evidence type="ECO:0000256" key="2">
    <source>
        <dbReference type="ARBA" id="ARBA00022519"/>
    </source>
</evidence>
<keyword evidence="9 11" id="KW-0472">Membrane</keyword>
<evidence type="ECO:0000256" key="9">
    <source>
        <dbReference type="ARBA" id="ARBA00023136"/>
    </source>
</evidence>
<dbReference type="GO" id="GO:0016763">
    <property type="term" value="F:pentosyltransferase activity"/>
    <property type="evidence" value="ECO:0007669"/>
    <property type="project" value="InterPro"/>
</dbReference>
<keyword evidence="14" id="KW-1185">Reference proteome</keyword>
<proteinExistence type="inferred from homology"/>
<reference evidence="13 14" key="1">
    <citation type="submission" date="2019-08" db="EMBL/GenBank/DDBJ databases">
        <title>Hyperibacter terrae gen. nov., sp. nov. and Hyperibacter viscosus sp. nov., two new members in the family Rhodospirillaceae isolated from the rhizosphere of Hypericum perforatum.</title>
        <authorList>
            <person name="Noviana Z."/>
        </authorList>
    </citation>
    <scope>NUCLEOTIDE SEQUENCE [LARGE SCALE GENOMIC DNA]</scope>
    <source>
        <strain evidence="13 14">R5913</strain>
    </source>
</reference>
<dbReference type="Pfam" id="PF00912">
    <property type="entry name" value="Transgly"/>
    <property type="match status" value="1"/>
</dbReference>
<dbReference type="GO" id="GO:0005886">
    <property type="term" value="C:plasma membrane"/>
    <property type="evidence" value="ECO:0007669"/>
    <property type="project" value="UniProtKB-SubCell"/>
</dbReference>
<keyword evidence="6 11" id="KW-0133">Cell shape</keyword>
<accession>A0A5J6MCT7</accession>
<evidence type="ECO:0000256" key="6">
    <source>
        <dbReference type="ARBA" id="ARBA00022960"/>
    </source>
</evidence>
<evidence type="ECO:0000256" key="4">
    <source>
        <dbReference type="ARBA" id="ARBA00022679"/>
    </source>
</evidence>
<evidence type="ECO:0000313" key="13">
    <source>
        <dbReference type="EMBL" id="QEX14777.1"/>
    </source>
</evidence>
<comment type="pathway">
    <text evidence="11">Cell wall biogenesis; peptidoglycan biosynthesis.</text>
</comment>
<keyword evidence="5 11" id="KW-0812">Transmembrane</keyword>
<keyword evidence="3 11" id="KW-0328">Glycosyltransferase</keyword>
<dbReference type="InterPro" id="IPR023346">
    <property type="entry name" value="Lysozyme-like_dom_sf"/>
</dbReference>
<name>A0A5J6MCT7_9PROT</name>
<keyword evidence="8 11" id="KW-1133">Transmembrane helix</keyword>
<dbReference type="KEGG" id="htq:FRZ44_00520"/>
<keyword evidence="10 11" id="KW-0961">Cell wall biogenesis/degradation</keyword>
<dbReference type="Proteomes" id="UP000326202">
    <property type="component" value="Chromosome"/>
</dbReference>
<dbReference type="GO" id="GO:0009252">
    <property type="term" value="P:peptidoglycan biosynthetic process"/>
    <property type="evidence" value="ECO:0007669"/>
    <property type="project" value="UniProtKB-UniRule"/>
</dbReference>
<comment type="similarity">
    <text evidence="11">Belongs to the glycosyltransferase 51 family.</text>
</comment>
<dbReference type="AlphaFoldDB" id="A0A5J6MCT7"/>
<dbReference type="HAMAP" id="MF_00766">
    <property type="entry name" value="PGT_MtgA"/>
    <property type="match status" value="1"/>
</dbReference>
<keyword evidence="1 11" id="KW-1003">Cell membrane</keyword>
<keyword evidence="7 11" id="KW-0573">Peptidoglycan synthesis</keyword>
<dbReference type="InterPro" id="IPR001264">
    <property type="entry name" value="Glyco_trans_51"/>
</dbReference>
<evidence type="ECO:0000256" key="7">
    <source>
        <dbReference type="ARBA" id="ARBA00022984"/>
    </source>
</evidence>
<evidence type="ECO:0000256" key="1">
    <source>
        <dbReference type="ARBA" id="ARBA00022475"/>
    </source>
</evidence>
<comment type="function">
    <text evidence="11">Peptidoglycan polymerase that catalyzes glycan chain elongation from lipid-linked precursors.</text>
</comment>
<dbReference type="InterPro" id="IPR011812">
    <property type="entry name" value="Pep_trsgly"/>
</dbReference>
<dbReference type="Gene3D" id="1.10.3810.10">
    <property type="entry name" value="Biosynthetic peptidoglycan transglycosylase-like"/>
    <property type="match status" value="1"/>
</dbReference>
<keyword evidence="2 11" id="KW-0997">Cell inner membrane</keyword>
<comment type="catalytic activity">
    <reaction evidence="11">
        <text>[GlcNAc-(1-&gt;4)-Mur2Ac(oyl-L-Ala-gamma-D-Glu-L-Lys-D-Ala-D-Ala)](n)-di-trans,octa-cis-undecaprenyl diphosphate + beta-D-GlcNAc-(1-&gt;4)-Mur2Ac(oyl-L-Ala-gamma-D-Glu-L-Lys-D-Ala-D-Ala)-di-trans,octa-cis-undecaprenyl diphosphate = [GlcNAc-(1-&gt;4)-Mur2Ac(oyl-L-Ala-gamma-D-Glu-L-Lys-D-Ala-D-Ala)](n+1)-di-trans,octa-cis-undecaprenyl diphosphate + di-trans,octa-cis-undecaprenyl diphosphate + H(+)</text>
        <dbReference type="Rhea" id="RHEA:23708"/>
        <dbReference type="Rhea" id="RHEA-COMP:9602"/>
        <dbReference type="Rhea" id="RHEA-COMP:9603"/>
        <dbReference type="ChEBI" id="CHEBI:15378"/>
        <dbReference type="ChEBI" id="CHEBI:58405"/>
        <dbReference type="ChEBI" id="CHEBI:60033"/>
        <dbReference type="ChEBI" id="CHEBI:78435"/>
        <dbReference type="EC" id="2.4.99.28"/>
    </reaction>
</comment>
<dbReference type="EMBL" id="CP042906">
    <property type="protein sequence ID" value="QEX14777.1"/>
    <property type="molecule type" value="Genomic_DNA"/>
</dbReference>
<evidence type="ECO:0000256" key="10">
    <source>
        <dbReference type="ARBA" id="ARBA00023316"/>
    </source>
</evidence>
<dbReference type="GO" id="GO:0008955">
    <property type="term" value="F:peptidoglycan glycosyltransferase activity"/>
    <property type="evidence" value="ECO:0007669"/>
    <property type="project" value="UniProtKB-UniRule"/>
</dbReference>
<evidence type="ECO:0000256" key="5">
    <source>
        <dbReference type="ARBA" id="ARBA00022692"/>
    </source>
</evidence>
<dbReference type="SUPFAM" id="SSF53955">
    <property type="entry name" value="Lysozyme-like"/>
    <property type="match status" value="1"/>
</dbReference>
<comment type="subcellular location">
    <subcellularLocation>
        <location evidence="11">Cell inner membrane</location>
        <topology evidence="11">Single-pass membrane protein</topology>
    </subcellularLocation>
</comment>
<gene>
    <name evidence="11 13" type="primary">mtgA</name>
    <name evidence="13" type="ORF">FRZ44_00520</name>
</gene>
<sequence length="218" mass="24077">MRIAAGFFALSIGLTVIYQSLPPPVTILMIDGLIEGRGIHKDWTSIERISPDLIRSVIAAEDAHFCEHHGFDWTSIQAAWNKIEAGSSRLRGGSTISNQTAKNVFLWPGRNWVRKGLEAYFTILIEFVWGKQRIMEVYLNVIEFGPGIYGAEAASQRFFKKSAAELSRYQAALLASVLPNPDEWNAANPGPYVKKRANTIMTRALDAPDAGAAVCPAR</sequence>
<feature type="domain" description="Glycosyl transferase family 51" evidence="12">
    <location>
        <begin position="39"/>
        <end position="203"/>
    </location>
</feature>
<dbReference type="EC" id="2.4.99.28" evidence="11"/>
<evidence type="ECO:0000256" key="11">
    <source>
        <dbReference type="HAMAP-Rule" id="MF_00766"/>
    </source>
</evidence>
<evidence type="ECO:0000259" key="12">
    <source>
        <dbReference type="Pfam" id="PF00912"/>
    </source>
</evidence>
<evidence type="ECO:0000256" key="8">
    <source>
        <dbReference type="ARBA" id="ARBA00022989"/>
    </source>
</evidence>
<keyword evidence="4 11" id="KW-0808">Transferase</keyword>
<dbReference type="GO" id="GO:0071555">
    <property type="term" value="P:cell wall organization"/>
    <property type="evidence" value="ECO:0007669"/>
    <property type="project" value="UniProtKB-KW"/>
</dbReference>
<dbReference type="GO" id="GO:0009274">
    <property type="term" value="C:peptidoglycan-based cell wall"/>
    <property type="evidence" value="ECO:0007669"/>
    <property type="project" value="InterPro"/>
</dbReference>
<evidence type="ECO:0000256" key="3">
    <source>
        <dbReference type="ARBA" id="ARBA00022676"/>
    </source>
</evidence>
<dbReference type="PANTHER" id="PTHR30400">
    <property type="entry name" value="MONOFUNCTIONAL BIOSYNTHETIC PEPTIDOGLYCAN TRANSGLYCOSYLASE"/>
    <property type="match status" value="1"/>
</dbReference>
<dbReference type="PANTHER" id="PTHR30400:SF0">
    <property type="entry name" value="BIOSYNTHETIC PEPTIDOGLYCAN TRANSGLYCOSYLASE"/>
    <property type="match status" value="1"/>
</dbReference>
<dbReference type="UniPathway" id="UPA00219"/>
<dbReference type="InterPro" id="IPR036950">
    <property type="entry name" value="PBP_transglycosylase"/>
</dbReference>
<dbReference type="GO" id="GO:0008360">
    <property type="term" value="P:regulation of cell shape"/>
    <property type="evidence" value="ECO:0007669"/>
    <property type="project" value="UniProtKB-KW"/>
</dbReference>
<organism evidence="13 14">
    <name type="scientific">Hypericibacter terrae</name>
    <dbReference type="NCBI Taxonomy" id="2602015"/>
    <lineage>
        <taxon>Bacteria</taxon>
        <taxon>Pseudomonadati</taxon>
        <taxon>Pseudomonadota</taxon>
        <taxon>Alphaproteobacteria</taxon>
        <taxon>Rhodospirillales</taxon>
        <taxon>Dongiaceae</taxon>
        <taxon>Hypericibacter</taxon>
    </lineage>
</organism>
<protein>
    <recommendedName>
        <fullName evidence="11">Biosynthetic peptidoglycan transglycosylase</fullName>
        <ecNumber evidence="11">2.4.99.28</ecNumber>
    </recommendedName>
    <alternativeName>
        <fullName evidence="11">Glycan polymerase</fullName>
    </alternativeName>
    <alternativeName>
        <fullName evidence="11">Peptidoglycan glycosyltransferase MtgA</fullName>
        <shortName evidence="11">PGT</shortName>
    </alternativeName>
</protein>